<dbReference type="GO" id="GO:0006271">
    <property type="term" value="P:DNA strand elongation involved in DNA replication"/>
    <property type="evidence" value="ECO:0007669"/>
    <property type="project" value="TreeGrafter"/>
</dbReference>
<proteinExistence type="inferred from homology"/>
<name>A0A2H0U9Y8_9BACT</name>
<comment type="subunit">
    <text evidence="9">Forms a ring-shaped head-to-tail homodimer around DNA.</text>
</comment>
<dbReference type="GO" id="GO:0003677">
    <property type="term" value="F:DNA binding"/>
    <property type="evidence" value="ECO:0007669"/>
    <property type="project" value="UniProtKB-UniRule"/>
</dbReference>
<reference evidence="14" key="1">
    <citation type="submission" date="2017-09" db="EMBL/GenBank/DDBJ databases">
        <title>Depth-based differentiation of microbial function through sediment-hosted aquifers and enrichment of novel symbionts in the deep terrestrial subsurface.</title>
        <authorList>
            <person name="Probst A.J."/>
            <person name="Ladd B."/>
            <person name="Jarett J.K."/>
            <person name="Geller-Mcgrath D.E."/>
            <person name="Sieber C.M.K."/>
            <person name="Emerson J.B."/>
            <person name="Anantharaman K."/>
            <person name="Thomas B.C."/>
            <person name="Malmstrom R."/>
            <person name="Stieglmeier M."/>
            <person name="Klingl A."/>
            <person name="Woyke T."/>
            <person name="Ryan C.M."/>
            <person name="Banfield J.F."/>
        </authorList>
    </citation>
    <scope>NUCLEOTIDE SEQUENCE [LARGE SCALE GENOMIC DNA]</scope>
</reference>
<dbReference type="NCBIfam" id="TIGR00663">
    <property type="entry name" value="dnan"/>
    <property type="match status" value="1"/>
</dbReference>
<evidence type="ECO:0000313" key="13">
    <source>
        <dbReference type="EMBL" id="PIR83207.1"/>
    </source>
</evidence>
<dbReference type="Pfam" id="PF02768">
    <property type="entry name" value="DNA_pol3_beta_3"/>
    <property type="match status" value="1"/>
</dbReference>
<dbReference type="Gene3D" id="3.70.10.10">
    <property type="match status" value="1"/>
</dbReference>
<comment type="subcellular location">
    <subcellularLocation>
        <location evidence="1 9">Cytoplasm</location>
    </subcellularLocation>
</comment>
<keyword evidence="5 9" id="KW-0548">Nucleotidyltransferase</keyword>
<keyword evidence="6 9" id="KW-0235">DNA replication</keyword>
<protein>
    <recommendedName>
        <fullName evidence="9">Beta sliding clamp</fullName>
    </recommendedName>
</protein>
<dbReference type="PIRSF" id="PIRSF000804">
    <property type="entry name" value="DNA_pol_III_b"/>
    <property type="match status" value="1"/>
</dbReference>
<dbReference type="InterPro" id="IPR046938">
    <property type="entry name" value="DNA_clamp_sf"/>
</dbReference>
<evidence type="ECO:0000256" key="8">
    <source>
        <dbReference type="ARBA" id="ARBA00023125"/>
    </source>
</evidence>
<dbReference type="Pfam" id="PF02767">
    <property type="entry name" value="DNA_pol3_beta_2"/>
    <property type="match status" value="1"/>
</dbReference>
<comment type="similarity">
    <text evidence="2 9">Belongs to the beta sliding clamp family.</text>
</comment>
<evidence type="ECO:0000256" key="9">
    <source>
        <dbReference type="PIRNR" id="PIRNR000804"/>
    </source>
</evidence>
<dbReference type="InterPro" id="IPR022634">
    <property type="entry name" value="DNA_polIII_beta_N"/>
</dbReference>
<keyword evidence="3 9" id="KW-0963">Cytoplasm</keyword>
<dbReference type="GO" id="GO:0003887">
    <property type="term" value="F:DNA-directed DNA polymerase activity"/>
    <property type="evidence" value="ECO:0007669"/>
    <property type="project" value="UniProtKB-UniRule"/>
</dbReference>
<keyword evidence="4 9" id="KW-0808">Transferase</keyword>
<feature type="domain" description="DNA polymerase III beta sliding clamp C-terminal" evidence="12">
    <location>
        <begin position="247"/>
        <end position="367"/>
    </location>
</feature>
<evidence type="ECO:0000256" key="7">
    <source>
        <dbReference type="ARBA" id="ARBA00022932"/>
    </source>
</evidence>
<evidence type="ECO:0000256" key="6">
    <source>
        <dbReference type="ARBA" id="ARBA00022705"/>
    </source>
</evidence>
<dbReference type="SUPFAM" id="SSF55979">
    <property type="entry name" value="DNA clamp"/>
    <property type="match status" value="3"/>
</dbReference>
<feature type="domain" description="DNA polymerase III beta sliding clamp N-terminal" evidence="10">
    <location>
        <begin position="4"/>
        <end position="123"/>
    </location>
</feature>
<dbReference type="Gene3D" id="3.10.150.10">
    <property type="entry name" value="DNA Polymerase III, subunit A, domain 2"/>
    <property type="match status" value="1"/>
</dbReference>
<dbReference type="GO" id="GO:0009360">
    <property type="term" value="C:DNA polymerase III complex"/>
    <property type="evidence" value="ECO:0007669"/>
    <property type="project" value="InterPro"/>
</dbReference>
<organism evidence="13 14">
    <name type="scientific">Candidatus Kaiserbacteria bacterium CG10_big_fil_rev_8_21_14_0_10_56_12</name>
    <dbReference type="NCBI Taxonomy" id="1974611"/>
    <lineage>
        <taxon>Bacteria</taxon>
        <taxon>Candidatus Kaiseribacteriota</taxon>
    </lineage>
</organism>
<evidence type="ECO:0000259" key="12">
    <source>
        <dbReference type="Pfam" id="PF02768"/>
    </source>
</evidence>
<evidence type="ECO:0000313" key="14">
    <source>
        <dbReference type="Proteomes" id="UP000230179"/>
    </source>
</evidence>
<keyword evidence="7 9" id="KW-0239">DNA-directed DNA polymerase</keyword>
<dbReference type="GO" id="GO:0005737">
    <property type="term" value="C:cytoplasm"/>
    <property type="evidence" value="ECO:0007669"/>
    <property type="project" value="UniProtKB-SubCell"/>
</dbReference>
<dbReference type="EMBL" id="PFBL01000012">
    <property type="protein sequence ID" value="PIR83207.1"/>
    <property type="molecule type" value="Genomic_DNA"/>
</dbReference>
<evidence type="ECO:0000259" key="10">
    <source>
        <dbReference type="Pfam" id="PF00712"/>
    </source>
</evidence>
<dbReference type="SMART" id="SM00480">
    <property type="entry name" value="POL3Bc"/>
    <property type="match status" value="1"/>
</dbReference>
<accession>A0A2H0U9Y8</accession>
<gene>
    <name evidence="13" type="primary">dnaN</name>
    <name evidence="13" type="ORF">COU19_01690</name>
</gene>
<sequence>MSGMNISIEKKEFSEAVHKVARFSEKRAGTLPALSTILILAGDDGIKMRATNLETGIDLRVDGKVFSHGAVALPATTLQQIAGSLAGEGDLSLEHAGDLVTLTSGGGKSTIKTVPYDDFPLIPLPESATNTFTIAGTLIKGLFSSVAACASASTVRPELASICLQVEGGMLTVVATDSFRLAEKKAPLNKKGLQGTLLIPAKNALDIAQVLPDDEIEVAFDEHQCAFSTPTSVVVSRLTNASYPDYRQIIPRDHAVEAVVLKKDLETALRRTTVFSDTFQKVSLSIDPKKNTISLFAKNTDVGEAVERLSAKIHGDALTLSFNHRFLSAAFNLTSSESIVLQAVRIGRPLIVRGVGDNSMLYLISPMNQ</sequence>
<evidence type="ECO:0000256" key="2">
    <source>
        <dbReference type="ARBA" id="ARBA00010752"/>
    </source>
</evidence>
<dbReference type="InterPro" id="IPR001001">
    <property type="entry name" value="DNA_polIII_beta"/>
</dbReference>
<comment type="function">
    <text evidence="9">Confers DNA tethering and processivity to DNA polymerases and other proteins. Acts as a clamp, forming a ring around DNA (a reaction catalyzed by the clamp-loading complex) which diffuses in an ATP-independent manner freely and bidirectionally along dsDNA. Initially characterized for its ability to contact the catalytic subunit of DNA polymerase III (Pol III), a complex, multichain enzyme responsible for most of the replicative synthesis in bacteria; Pol III exhibits 3'-5' exonuclease proofreading activity. The beta chain is required for initiation of replication as well as for processivity of DNA replication.</text>
</comment>
<dbReference type="InterPro" id="IPR022635">
    <property type="entry name" value="DNA_polIII_beta_C"/>
</dbReference>
<evidence type="ECO:0000256" key="1">
    <source>
        <dbReference type="ARBA" id="ARBA00004496"/>
    </source>
</evidence>
<evidence type="ECO:0000256" key="4">
    <source>
        <dbReference type="ARBA" id="ARBA00022679"/>
    </source>
</evidence>
<dbReference type="PANTHER" id="PTHR30478">
    <property type="entry name" value="DNA POLYMERASE III SUBUNIT BETA"/>
    <property type="match status" value="1"/>
</dbReference>
<comment type="caution">
    <text evidence="13">The sequence shown here is derived from an EMBL/GenBank/DDBJ whole genome shotgun (WGS) entry which is preliminary data.</text>
</comment>
<evidence type="ECO:0000256" key="5">
    <source>
        <dbReference type="ARBA" id="ARBA00022695"/>
    </source>
</evidence>
<dbReference type="AlphaFoldDB" id="A0A2H0U9Y8"/>
<dbReference type="Pfam" id="PF00712">
    <property type="entry name" value="DNA_pol3_beta"/>
    <property type="match status" value="1"/>
</dbReference>
<dbReference type="InterPro" id="IPR022637">
    <property type="entry name" value="DNA_polIII_beta_cen"/>
</dbReference>
<dbReference type="CDD" id="cd00140">
    <property type="entry name" value="beta_clamp"/>
    <property type="match status" value="1"/>
</dbReference>
<evidence type="ECO:0000256" key="3">
    <source>
        <dbReference type="ARBA" id="ARBA00022490"/>
    </source>
</evidence>
<keyword evidence="8" id="KW-0238">DNA-binding</keyword>
<dbReference type="GO" id="GO:0008408">
    <property type="term" value="F:3'-5' exonuclease activity"/>
    <property type="evidence" value="ECO:0007669"/>
    <property type="project" value="InterPro"/>
</dbReference>
<dbReference type="Proteomes" id="UP000230179">
    <property type="component" value="Unassembled WGS sequence"/>
</dbReference>
<dbReference type="PANTHER" id="PTHR30478:SF0">
    <property type="entry name" value="BETA SLIDING CLAMP"/>
    <property type="match status" value="1"/>
</dbReference>
<evidence type="ECO:0000259" key="11">
    <source>
        <dbReference type="Pfam" id="PF02767"/>
    </source>
</evidence>
<feature type="domain" description="DNA polymerase III beta sliding clamp central" evidence="11">
    <location>
        <begin position="136"/>
        <end position="245"/>
    </location>
</feature>